<comment type="similarity">
    <text evidence="3">Belongs to the SHMT family.</text>
</comment>
<dbReference type="InterPro" id="IPR015424">
    <property type="entry name" value="PyrdxlP-dep_Trfase"/>
</dbReference>
<comment type="caution">
    <text evidence="6">The sequence shown here is derived from an EMBL/GenBank/DDBJ whole genome shotgun (WGS) entry which is preliminary data.</text>
</comment>
<dbReference type="AlphaFoldDB" id="A0A1F5P6W7"/>
<gene>
    <name evidence="3" type="primary">glyA</name>
    <name evidence="6" type="ORF">A3J48_04070</name>
</gene>
<comment type="caution">
    <text evidence="3">Lacks conserved residue(s) required for the propagation of feature annotation.</text>
</comment>
<feature type="binding site" evidence="3">
    <location>
        <position position="115"/>
    </location>
    <ligand>
        <name>(6S)-5,6,7,8-tetrahydrofolate</name>
        <dbReference type="ChEBI" id="CHEBI:57453"/>
    </ligand>
</feature>
<dbReference type="UniPathway" id="UPA00288">
    <property type="reaction ID" value="UER01023"/>
</dbReference>
<comment type="cofactor">
    <cofactor evidence="1 3 4">
        <name>pyridoxal 5'-phosphate</name>
        <dbReference type="ChEBI" id="CHEBI:597326"/>
    </cofactor>
</comment>
<keyword evidence="6" id="KW-0489">Methyltransferase</keyword>
<dbReference type="GO" id="GO:0008168">
    <property type="term" value="F:methyltransferase activity"/>
    <property type="evidence" value="ECO:0007669"/>
    <property type="project" value="UniProtKB-KW"/>
</dbReference>
<reference evidence="6 7" key="1">
    <citation type="journal article" date="2016" name="Nat. Commun.">
        <title>Thousands of microbial genomes shed light on interconnected biogeochemical processes in an aquifer system.</title>
        <authorList>
            <person name="Anantharaman K."/>
            <person name="Brown C.T."/>
            <person name="Hug L.A."/>
            <person name="Sharon I."/>
            <person name="Castelle C.J."/>
            <person name="Probst A.J."/>
            <person name="Thomas B.C."/>
            <person name="Singh A."/>
            <person name="Wilkins M.J."/>
            <person name="Karaoz U."/>
            <person name="Brodie E.L."/>
            <person name="Williams K.H."/>
            <person name="Hubbard S.S."/>
            <person name="Banfield J.F."/>
        </authorList>
    </citation>
    <scope>NUCLEOTIDE SEQUENCE [LARGE SCALE GENOMIC DNA]</scope>
</reference>
<evidence type="ECO:0000259" key="5">
    <source>
        <dbReference type="Pfam" id="PF00464"/>
    </source>
</evidence>
<dbReference type="InterPro" id="IPR039429">
    <property type="entry name" value="SHMT-like_dom"/>
</dbReference>
<evidence type="ECO:0000256" key="1">
    <source>
        <dbReference type="ARBA" id="ARBA00001933"/>
    </source>
</evidence>
<dbReference type="GO" id="GO:0032259">
    <property type="term" value="P:methylation"/>
    <property type="evidence" value="ECO:0007669"/>
    <property type="project" value="UniProtKB-KW"/>
</dbReference>
<evidence type="ECO:0000313" key="6">
    <source>
        <dbReference type="EMBL" id="OGE85633.1"/>
    </source>
</evidence>
<dbReference type="GO" id="GO:0004372">
    <property type="term" value="F:glycine hydroxymethyltransferase activity"/>
    <property type="evidence" value="ECO:0007669"/>
    <property type="project" value="UniProtKB-UniRule"/>
</dbReference>
<dbReference type="Gene3D" id="3.90.1150.10">
    <property type="entry name" value="Aspartate Aminotransferase, domain 1"/>
    <property type="match status" value="1"/>
</dbReference>
<dbReference type="EC" id="2.1.2.1" evidence="3"/>
<evidence type="ECO:0000256" key="4">
    <source>
        <dbReference type="PIRSR" id="PIRSR000412-50"/>
    </source>
</evidence>
<dbReference type="CDD" id="cd00378">
    <property type="entry name" value="SHMT"/>
    <property type="match status" value="1"/>
</dbReference>
<dbReference type="GO" id="GO:0019264">
    <property type="term" value="P:glycine biosynthetic process from serine"/>
    <property type="evidence" value="ECO:0007669"/>
    <property type="project" value="UniProtKB-UniRule"/>
</dbReference>
<dbReference type="EMBL" id="MFES01000023">
    <property type="protein sequence ID" value="OGE85633.1"/>
    <property type="molecule type" value="Genomic_DNA"/>
</dbReference>
<dbReference type="GO" id="GO:0005737">
    <property type="term" value="C:cytoplasm"/>
    <property type="evidence" value="ECO:0007669"/>
    <property type="project" value="UniProtKB-SubCell"/>
</dbReference>
<feature type="site" description="Plays an important role in substrate specificity" evidence="3">
    <location>
        <position position="224"/>
    </location>
</feature>
<comment type="function">
    <text evidence="3">Catalyzes the reversible interconversion of serine and glycine with tetrahydrofolate (THF) serving as the one-carbon carrier. This reaction serves as the major source of one-carbon groups required for the biosynthesis of purines, thymidylate, methionine, and other important biomolecules. Also exhibits THF-independent aldolase activity toward beta-hydroxyamino acids, producing glycine and aldehydes, via a retro-aldol mechanism.</text>
</comment>
<keyword evidence="2 3" id="KW-0663">Pyridoxal phosphate</keyword>
<dbReference type="InterPro" id="IPR049943">
    <property type="entry name" value="Ser_HO-MeTrfase-like"/>
</dbReference>
<dbReference type="SUPFAM" id="SSF53383">
    <property type="entry name" value="PLP-dependent transferases"/>
    <property type="match status" value="1"/>
</dbReference>
<dbReference type="PANTHER" id="PTHR11680:SF35">
    <property type="entry name" value="SERINE HYDROXYMETHYLTRANSFERASE 1"/>
    <property type="match status" value="1"/>
</dbReference>
<evidence type="ECO:0000256" key="3">
    <source>
        <dbReference type="HAMAP-Rule" id="MF_00051"/>
    </source>
</evidence>
<feature type="binding site" evidence="3">
    <location>
        <begin position="119"/>
        <end position="121"/>
    </location>
    <ligand>
        <name>(6S)-5,6,7,8-tetrahydrofolate</name>
        <dbReference type="ChEBI" id="CHEBI:57453"/>
    </ligand>
</feature>
<comment type="subunit">
    <text evidence="3">Homodimer.</text>
</comment>
<keyword evidence="3" id="KW-0554">One-carbon metabolism</keyword>
<keyword evidence="3" id="KW-0963">Cytoplasm</keyword>
<dbReference type="PIRSF" id="PIRSF000412">
    <property type="entry name" value="SHMT"/>
    <property type="match status" value="1"/>
</dbReference>
<keyword evidence="3" id="KW-0028">Amino-acid biosynthesis</keyword>
<evidence type="ECO:0000313" key="7">
    <source>
        <dbReference type="Proteomes" id="UP000176786"/>
    </source>
</evidence>
<dbReference type="GO" id="GO:0035999">
    <property type="term" value="P:tetrahydrofolate interconversion"/>
    <property type="evidence" value="ECO:0007669"/>
    <property type="project" value="UniProtKB-UniRule"/>
</dbReference>
<dbReference type="STRING" id="1817832.A3J48_04070"/>
<dbReference type="InterPro" id="IPR001085">
    <property type="entry name" value="Ser_HO-MeTrfase"/>
</dbReference>
<comment type="pathway">
    <text evidence="3">Amino-acid biosynthesis; glycine biosynthesis; glycine from L-serine: step 1/1.</text>
</comment>
<dbReference type="Proteomes" id="UP000176786">
    <property type="component" value="Unassembled WGS sequence"/>
</dbReference>
<feature type="modified residue" description="N6-(pyridoxal phosphate)lysine" evidence="3 4">
    <location>
        <position position="225"/>
    </location>
</feature>
<protein>
    <recommendedName>
        <fullName evidence="3">Serine hydroxymethyltransferase</fullName>
        <shortName evidence="3">SHMT</shortName>
        <shortName evidence="3">Serine methylase</shortName>
        <ecNumber evidence="3">2.1.2.1</ecNumber>
    </recommendedName>
</protein>
<feature type="domain" description="Serine hydroxymethyltransferase-like" evidence="5">
    <location>
        <begin position="2"/>
        <end position="379"/>
    </location>
</feature>
<organism evidence="6 7">
    <name type="scientific">Candidatus Doudnabacteria bacterium RIFCSPHIGHO2_02_FULL_46_11</name>
    <dbReference type="NCBI Taxonomy" id="1817832"/>
    <lineage>
        <taxon>Bacteria</taxon>
        <taxon>Candidatus Doudnaibacteriota</taxon>
    </lineage>
</organism>
<comment type="pathway">
    <text evidence="3">One-carbon metabolism; tetrahydrofolate interconversion.</text>
</comment>
<proteinExistence type="inferred from homology"/>
<name>A0A1F5P6W7_9BACT</name>
<dbReference type="GO" id="GO:0030170">
    <property type="term" value="F:pyridoxal phosphate binding"/>
    <property type="evidence" value="ECO:0007669"/>
    <property type="project" value="UniProtKB-UniRule"/>
</dbReference>
<comment type="catalytic activity">
    <reaction evidence="3">
        <text>(6R)-5,10-methylene-5,6,7,8-tetrahydrofolate + glycine + H2O = (6S)-5,6,7,8-tetrahydrofolate + L-serine</text>
        <dbReference type="Rhea" id="RHEA:15481"/>
        <dbReference type="ChEBI" id="CHEBI:15377"/>
        <dbReference type="ChEBI" id="CHEBI:15636"/>
        <dbReference type="ChEBI" id="CHEBI:33384"/>
        <dbReference type="ChEBI" id="CHEBI:57305"/>
        <dbReference type="ChEBI" id="CHEBI:57453"/>
        <dbReference type="EC" id="2.1.2.1"/>
    </reaction>
</comment>
<dbReference type="Pfam" id="PF00464">
    <property type="entry name" value="SHMT"/>
    <property type="match status" value="1"/>
</dbReference>
<dbReference type="PANTHER" id="PTHR11680">
    <property type="entry name" value="SERINE HYDROXYMETHYLTRANSFERASE"/>
    <property type="match status" value="1"/>
</dbReference>
<dbReference type="NCBIfam" id="NF000586">
    <property type="entry name" value="PRK00011.1"/>
    <property type="match status" value="1"/>
</dbReference>
<keyword evidence="3 6" id="KW-0808">Transferase</keyword>
<dbReference type="InterPro" id="IPR015421">
    <property type="entry name" value="PyrdxlP-dep_Trfase_major"/>
</dbReference>
<sequence length="412" mass="44719">MDSDIKEIIKSELKRQQETLELIASENFVSPAVLSALGSVFTNKYAEGYPGARYYAGNEFADQMESLAQKRGLELFGLEKELWGINVQPYSGSPANLAVYVGLLELGDKILALPLSHGAHLTHGHKVSFTGKAYQIINYHVNKETHRIDYDELEQLALEHHPKIIVLGGTAIPRDIDYARVTAAAKKVGAYSLIDASHFIGLVAGKALPSPFDFEVDVVTFTTHKTLRGPRAAVIISRKELSTKIDKAIFPGLQGGPHLNQIAAIAQAFTEAKTDEFKDYSKKVIANAKALGEALVARGYKLVSGGTDTHLLLVDLTPKGIAGKQAQEILEKAGIIANMNTVPYDPRKPNDPSGIRFGSAALTTRGMAAAEMEEIAQIIDDVLTNRLPPETARAEVKSLCEKFPIPGYGTFV</sequence>
<comment type="subcellular location">
    <subcellularLocation>
        <location evidence="3">Cytoplasm</location>
    </subcellularLocation>
</comment>
<dbReference type="HAMAP" id="MF_00051">
    <property type="entry name" value="SHMT"/>
    <property type="match status" value="1"/>
</dbReference>
<accession>A0A1F5P6W7</accession>
<evidence type="ECO:0000256" key="2">
    <source>
        <dbReference type="ARBA" id="ARBA00022898"/>
    </source>
</evidence>
<dbReference type="UniPathway" id="UPA00193"/>
<dbReference type="InterPro" id="IPR015422">
    <property type="entry name" value="PyrdxlP-dep_Trfase_small"/>
</dbReference>
<dbReference type="Gene3D" id="3.40.640.10">
    <property type="entry name" value="Type I PLP-dependent aspartate aminotransferase-like (Major domain)"/>
    <property type="match status" value="1"/>
</dbReference>